<dbReference type="Gene3D" id="3.40.50.1110">
    <property type="entry name" value="SGNH hydrolase"/>
    <property type="match status" value="1"/>
</dbReference>
<protein>
    <submittedName>
        <fullName evidence="1">Uncharacterized protein</fullName>
    </submittedName>
</protein>
<evidence type="ECO:0000313" key="2">
    <source>
        <dbReference type="Proteomes" id="UP001165082"/>
    </source>
</evidence>
<keyword evidence="2" id="KW-1185">Reference proteome</keyword>
<name>A0A9W6Z177_9STRA</name>
<evidence type="ECO:0000313" key="1">
    <source>
        <dbReference type="EMBL" id="GMH46257.1"/>
    </source>
</evidence>
<organism evidence="1 2">
    <name type="scientific">Triparma retinervis</name>
    <dbReference type="NCBI Taxonomy" id="2557542"/>
    <lineage>
        <taxon>Eukaryota</taxon>
        <taxon>Sar</taxon>
        <taxon>Stramenopiles</taxon>
        <taxon>Ochrophyta</taxon>
        <taxon>Bolidophyceae</taxon>
        <taxon>Parmales</taxon>
        <taxon>Triparmaceae</taxon>
        <taxon>Triparma</taxon>
    </lineage>
</organism>
<dbReference type="EMBL" id="BRXZ01004261">
    <property type="protein sequence ID" value="GMH46257.1"/>
    <property type="molecule type" value="Genomic_DNA"/>
</dbReference>
<dbReference type="InterPro" id="IPR036514">
    <property type="entry name" value="SGNH_hydro_sf"/>
</dbReference>
<gene>
    <name evidence="1" type="ORF">TrRE_jg1976</name>
</gene>
<sequence>MLNWRTCTLSGVWETTPSTEAAPEDANKVLLPLNQTLKEDESSTVCFRGLADVIKEADNVVFLGDSTTKRMFKSAMTAIAATTRAEATRCGTLDMMGVAPGERVNSWVTPDVKVMEGPYNFGLCGKRWCNEFVDQVDLIATGGTAERGRDEKGVGCTDCSGCAMEKAEWGGGKRLLFVPVEFARDVTQQSAGKRTTQEQVAGYIEREYPSAVCFVFSGFHDQMLPPTYVSTPLWKSHMRSYIKDSLLGGGGCRVVVGMTLTAVLGLKKFDQTNEMGRDMNERLLELQAEGFEEGWGSRGRFGVVDIYETSNSRELHEDNVHMNEFFYGTIARLIFGATEKEGGLNP</sequence>
<proteinExistence type="predicted"/>
<dbReference type="AlphaFoldDB" id="A0A9W6Z177"/>
<comment type="caution">
    <text evidence="1">The sequence shown here is derived from an EMBL/GenBank/DDBJ whole genome shotgun (WGS) entry which is preliminary data.</text>
</comment>
<dbReference type="Proteomes" id="UP001165082">
    <property type="component" value="Unassembled WGS sequence"/>
</dbReference>
<reference evidence="1" key="1">
    <citation type="submission" date="2022-07" db="EMBL/GenBank/DDBJ databases">
        <title>Genome analysis of Parmales, a sister group of diatoms, reveals the evolutionary specialization of diatoms from phago-mixotrophs to photoautotrophs.</title>
        <authorList>
            <person name="Ban H."/>
            <person name="Sato S."/>
            <person name="Yoshikawa S."/>
            <person name="Kazumasa Y."/>
            <person name="Nakamura Y."/>
            <person name="Ichinomiya M."/>
            <person name="Saitoh K."/>
            <person name="Sato N."/>
            <person name="Blanc-Mathieu R."/>
            <person name="Endo H."/>
            <person name="Kuwata A."/>
            <person name="Ogata H."/>
        </authorList>
    </citation>
    <scope>NUCLEOTIDE SEQUENCE</scope>
</reference>
<dbReference type="SUPFAM" id="SSF52266">
    <property type="entry name" value="SGNH hydrolase"/>
    <property type="match status" value="1"/>
</dbReference>
<accession>A0A9W6Z177</accession>